<dbReference type="Pfam" id="PF12729">
    <property type="entry name" value="4HB_MCP_1"/>
    <property type="match status" value="1"/>
</dbReference>
<dbReference type="CDD" id="cd06225">
    <property type="entry name" value="HAMP"/>
    <property type="match status" value="1"/>
</dbReference>
<name>L8JED8_9GAMM</name>
<feature type="domain" description="HAMP" evidence="7">
    <location>
        <begin position="211"/>
        <end position="265"/>
    </location>
</feature>
<dbReference type="PANTHER" id="PTHR32089">
    <property type="entry name" value="METHYL-ACCEPTING CHEMOTAXIS PROTEIN MCPB"/>
    <property type="match status" value="1"/>
</dbReference>
<evidence type="ECO:0000259" key="7">
    <source>
        <dbReference type="PROSITE" id="PS50885"/>
    </source>
</evidence>
<feature type="transmembrane region" description="Helical" evidence="5">
    <location>
        <begin position="189"/>
        <end position="210"/>
    </location>
</feature>
<dbReference type="PROSITE" id="PS50111">
    <property type="entry name" value="CHEMOTAXIS_TRANSDUC_2"/>
    <property type="match status" value="1"/>
</dbReference>
<feature type="transmembrane region" description="Helical" evidence="5">
    <location>
        <begin position="12"/>
        <end position="31"/>
    </location>
</feature>
<keyword evidence="5" id="KW-1133">Transmembrane helix</keyword>
<dbReference type="InterPro" id="IPR003660">
    <property type="entry name" value="HAMP_dom"/>
</dbReference>
<proteinExistence type="inferred from homology"/>
<keyword evidence="5" id="KW-0472">Membrane</keyword>
<dbReference type="InterPro" id="IPR004090">
    <property type="entry name" value="Chemotax_Me-accpt_rcpt"/>
</dbReference>
<protein>
    <submittedName>
        <fullName evidence="8">Methyl-accepting chemotaxis protein</fullName>
    </submittedName>
</protein>
<dbReference type="OrthoDB" id="7054443at2"/>
<dbReference type="SMART" id="SM00283">
    <property type="entry name" value="MA"/>
    <property type="match status" value="1"/>
</dbReference>
<feature type="domain" description="Methyl-accepting transducer" evidence="6">
    <location>
        <begin position="270"/>
        <end position="506"/>
    </location>
</feature>
<evidence type="ECO:0000256" key="5">
    <source>
        <dbReference type="SAM" id="Phobius"/>
    </source>
</evidence>
<evidence type="ECO:0000259" key="6">
    <source>
        <dbReference type="PROSITE" id="PS50111"/>
    </source>
</evidence>
<dbReference type="GO" id="GO:0016020">
    <property type="term" value="C:membrane"/>
    <property type="evidence" value="ECO:0007669"/>
    <property type="project" value="UniProtKB-SubCell"/>
</dbReference>
<dbReference type="Pfam" id="PF00015">
    <property type="entry name" value="MCPsignal"/>
    <property type="match status" value="1"/>
</dbReference>
<sequence length="543" mass="58654">MRFQDLSVRTKIAAMLAMIGVGVVSLGVFMLSEISSINDNLLNITNRTMPKTALVLDLQTDITTIRKDEFSILPNINHPDVKNWLNDIHKVYKQVDSALATYKTTITENESQRRFDEVMRSWTAYKEATSSFSMAIQAQDTGLANNVVLGSFDKFTTLQVSLDKLIELTNKESDQGKAAAMNRVQQANLYTMASLALLLGFMVIVAVYMIRQITQPLEKTTKMAMAIADGDLTYSLDRSTMGNDEFGSLADACLVMQNGLKELINEISAAVVQLSASIEEMSVVSEQSSAGMVHQQDQLAMIATAMNQMQSTVSQVAANTEDASELATSATNEAKESTRVVNETIIEIEKVANEIQNAGEMVAQLEQDTANISMVVDVISGIAEQTNLLALNAAIEAARAGDQGRGFAVVADEVRTLAGRTSQSTSEIISIIDKLQHRAKETGEATKNSCHLIQQCVGQSQIAGNSITQIESSVASIADMNIQIASACCEQNSVTDELSRSVESINQASTEVASGAKQTAQACSELSQLANGLQENISQFKLS</sequence>
<dbReference type="RefSeq" id="WP_007465762.1">
    <property type="nucleotide sequence ID" value="NZ_AMZO01000016.1"/>
</dbReference>
<accession>L8JED8</accession>
<evidence type="ECO:0000313" key="9">
    <source>
        <dbReference type="Proteomes" id="UP000011134"/>
    </source>
</evidence>
<dbReference type="EMBL" id="AMZO01000016">
    <property type="protein sequence ID" value="ELR65752.1"/>
    <property type="molecule type" value="Genomic_DNA"/>
</dbReference>
<dbReference type="InterPro" id="IPR004089">
    <property type="entry name" value="MCPsignal_dom"/>
</dbReference>
<dbReference type="SUPFAM" id="SSF58104">
    <property type="entry name" value="Methyl-accepting chemotaxis protein (MCP) signaling domain"/>
    <property type="match status" value="1"/>
</dbReference>
<evidence type="ECO:0000256" key="2">
    <source>
        <dbReference type="ARBA" id="ARBA00023224"/>
    </source>
</evidence>
<dbReference type="PROSITE" id="PS50885">
    <property type="entry name" value="HAMP"/>
    <property type="match status" value="1"/>
</dbReference>
<gene>
    <name evidence="8" type="ORF">C942_00838</name>
</gene>
<reference evidence="8 9" key="1">
    <citation type="submission" date="2012-12" db="EMBL/GenBank/DDBJ databases">
        <title>Genome Assembly of Photobacterium sp. AK15.</title>
        <authorList>
            <person name="Khatri I."/>
            <person name="Vaidya B."/>
            <person name="Srinivas T.N.R."/>
            <person name="Subramanian S."/>
            <person name="Pinnaka A."/>
        </authorList>
    </citation>
    <scope>NUCLEOTIDE SEQUENCE [LARGE SCALE GENOMIC DNA]</scope>
    <source>
        <strain evidence="8 9">AK15</strain>
    </source>
</reference>
<dbReference type="GO" id="GO:0004888">
    <property type="term" value="F:transmembrane signaling receptor activity"/>
    <property type="evidence" value="ECO:0007669"/>
    <property type="project" value="InterPro"/>
</dbReference>
<dbReference type="AlphaFoldDB" id="L8JED8"/>
<organism evidence="8 9">
    <name type="scientific">Photobacterium marinum</name>
    <dbReference type="NCBI Taxonomy" id="1056511"/>
    <lineage>
        <taxon>Bacteria</taxon>
        <taxon>Pseudomonadati</taxon>
        <taxon>Pseudomonadota</taxon>
        <taxon>Gammaproteobacteria</taxon>
        <taxon>Vibrionales</taxon>
        <taxon>Vibrionaceae</taxon>
        <taxon>Photobacterium</taxon>
    </lineage>
</organism>
<dbReference type="GO" id="GO:0006935">
    <property type="term" value="P:chemotaxis"/>
    <property type="evidence" value="ECO:0007669"/>
    <property type="project" value="InterPro"/>
</dbReference>
<dbReference type="SMART" id="SM00304">
    <property type="entry name" value="HAMP"/>
    <property type="match status" value="1"/>
</dbReference>
<dbReference type="Pfam" id="PF00672">
    <property type="entry name" value="HAMP"/>
    <property type="match status" value="1"/>
</dbReference>
<dbReference type="InterPro" id="IPR024478">
    <property type="entry name" value="HlyB_4HB_MCP"/>
</dbReference>
<dbReference type="PANTHER" id="PTHR32089:SF120">
    <property type="entry name" value="METHYL-ACCEPTING CHEMOTAXIS PROTEIN TLPQ"/>
    <property type="match status" value="1"/>
</dbReference>
<comment type="subcellular location">
    <subcellularLocation>
        <location evidence="1">Membrane</location>
    </subcellularLocation>
</comment>
<evidence type="ECO:0000256" key="4">
    <source>
        <dbReference type="PROSITE-ProRule" id="PRU00284"/>
    </source>
</evidence>
<dbReference type="PATRIC" id="fig|1056511.3.peg.2330"/>
<dbReference type="Proteomes" id="UP000011134">
    <property type="component" value="Unassembled WGS sequence"/>
</dbReference>
<keyword evidence="5" id="KW-0812">Transmembrane</keyword>
<evidence type="ECO:0000313" key="8">
    <source>
        <dbReference type="EMBL" id="ELR65752.1"/>
    </source>
</evidence>
<keyword evidence="2 4" id="KW-0807">Transducer</keyword>
<dbReference type="CDD" id="cd11386">
    <property type="entry name" value="MCP_signal"/>
    <property type="match status" value="1"/>
</dbReference>
<comment type="similarity">
    <text evidence="3">Belongs to the methyl-accepting chemotaxis (MCP) protein family.</text>
</comment>
<comment type="caution">
    <text evidence="8">The sequence shown here is derived from an EMBL/GenBank/DDBJ whole genome shotgun (WGS) entry which is preliminary data.</text>
</comment>
<dbReference type="FunFam" id="1.10.287.950:FF:000001">
    <property type="entry name" value="Methyl-accepting chemotaxis sensory transducer"/>
    <property type="match status" value="1"/>
</dbReference>
<dbReference type="Gene3D" id="1.10.287.950">
    <property type="entry name" value="Methyl-accepting chemotaxis protein"/>
    <property type="match status" value="1"/>
</dbReference>
<dbReference type="PRINTS" id="PR00260">
    <property type="entry name" value="CHEMTRNSDUCR"/>
</dbReference>
<dbReference type="GO" id="GO:0007165">
    <property type="term" value="P:signal transduction"/>
    <property type="evidence" value="ECO:0007669"/>
    <property type="project" value="UniProtKB-KW"/>
</dbReference>
<evidence type="ECO:0000256" key="1">
    <source>
        <dbReference type="ARBA" id="ARBA00004370"/>
    </source>
</evidence>
<evidence type="ECO:0000256" key="3">
    <source>
        <dbReference type="ARBA" id="ARBA00029447"/>
    </source>
</evidence>
<keyword evidence="9" id="KW-1185">Reference proteome</keyword>